<organism evidence="8 9">
    <name type="scientific">Caldicellulosiruptor changbaiensis</name>
    <dbReference type="NCBI Taxonomy" id="1222016"/>
    <lineage>
        <taxon>Bacteria</taxon>
        <taxon>Bacillati</taxon>
        <taxon>Bacillota</taxon>
        <taxon>Bacillota incertae sedis</taxon>
        <taxon>Caldicellulosiruptorales</taxon>
        <taxon>Caldicellulosiruptoraceae</taxon>
        <taxon>Caldicellulosiruptor</taxon>
    </lineage>
</organism>
<evidence type="ECO:0000256" key="1">
    <source>
        <dbReference type="ARBA" id="ARBA00022475"/>
    </source>
</evidence>
<reference evidence="8 9" key="1">
    <citation type="submission" date="2018-12" db="EMBL/GenBank/DDBJ databases">
        <title>Genome sequence from the cellulolytic species, Caldicellulosiruptor changbaiensis.</title>
        <authorList>
            <person name="Blumer-Schuette S.E."/>
            <person name="Mendoza C."/>
        </authorList>
    </citation>
    <scope>NUCLEOTIDE SEQUENCE [LARGE SCALE GENOMIC DNA]</scope>
    <source>
        <strain evidence="8 9">CBS-Z</strain>
    </source>
</reference>
<sequence length="335" mass="38764">MKVKNKNVRVYIFIIGIITMSVLLLAILLKLQKPKTKEVYVEIPQNTSVKNVAMILKEKGIIKNPYLFMLYVKINNYKIAAGSYKLSSSMSYKELCEALQKGVVFKKTIRFTIPEGFTCVQIAKRLSSLGIVDEKKFLDEINNYNFDFRFKYSSKNVKYKLEGFLYPDTYEIYIGESEKDIIKRMLNRFLEVYNSIKHKKTTQLDDIQTVILASIVEKEAKKDFERPIIAGVFLNRLNQGIKLESCATVEYILPFHKEVLSYEDVKIRSPYNTYLYKGLPPSAVCNPGKESLLAALDPQKTDYLFFVAKKDGSHIFSRTYEEHLKAQKQLKEGKK</sequence>
<keyword evidence="5 7" id="KW-0456">Lyase</keyword>
<evidence type="ECO:0000256" key="4">
    <source>
        <dbReference type="ARBA" id="ARBA00023136"/>
    </source>
</evidence>
<dbReference type="Pfam" id="PF02618">
    <property type="entry name" value="YceG"/>
    <property type="match status" value="1"/>
</dbReference>
<feature type="transmembrane region" description="Helical" evidence="7">
    <location>
        <begin position="12"/>
        <end position="31"/>
    </location>
</feature>
<keyword evidence="2 7" id="KW-0812">Transmembrane</keyword>
<comment type="function">
    <text evidence="7">Functions as a peptidoglycan terminase that cleaves nascent peptidoglycan strands endolytically to terminate their elongation.</text>
</comment>
<evidence type="ECO:0000256" key="7">
    <source>
        <dbReference type="HAMAP-Rule" id="MF_02065"/>
    </source>
</evidence>
<comment type="similarity">
    <text evidence="7">Belongs to the transglycosylase MltG family.</text>
</comment>
<evidence type="ECO:0000313" key="8">
    <source>
        <dbReference type="EMBL" id="AZT91025.1"/>
    </source>
</evidence>
<name>A0A3T0D7D9_9FIRM</name>
<evidence type="ECO:0000256" key="6">
    <source>
        <dbReference type="ARBA" id="ARBA00023316"/>
    </source>
</evidence>
<dbReference type="RefSeq" id="WP_127352384.1">
    <property type="nucleotide sequence ID" value="NZ_CP034791.1"/>
</dbReference>
<dbReference type="NCBIfam" id="TIGR00247">
    <property type="entry name" value="endolytic transglycosylase MltG"/>
    <property type="match status" value="1"/>
</dbReference>
<feature type="site" description="Important for catalytic activity" evidence="7">
    <location>
        <position position="219"/>
    </location>
</feature>
<keyword evidence="6 7" id="KW-0961">Cell wall biogenesis/degradation</keyword>
<dbReference type="GO" id="GO:0008932">
    <property type="term" value="F:lytic endotransglycosylase activity"/>
    <property type="evidence" value="ECO:0007669"/>
    <property type="project" value="UniProtKB-UniRule"/>
</dbReference>
<dbReference type="InterPro" id="IPR003770">
    <property type="entry name" value="MLTG-like"/>
</dbReference>
<protein>
    <recommendedName>
        <fullName evidence="7">Endolytic murein transglycosylase</fullName>
        <ecNumber evidence="7">4.2.2.29</ecNumber>
    </recommendedName>
    <alternativeName>
        <fullName evidence="7">Peptidoglycan lytic transglycosylase</fullName>
    </alternativeName>
    <alternativeName>
        <fullName evidence="7">Peptidoglycan polymerization terminase</fullName>
    </alternativeName>
</protein>
<dbReference type="AlphaFoldDB" id="A0A3T0D7D9"/>
<evidence type="ECO:0000313" key="9">
    <source>
        <dbReference type="Proteomes" id="UP000282930"/>
    </source>
</evidence>
<dbReference type="EMBL" id="CP034791">
    <property type="protein sequence ID" value="AZT91025.1"/>
    <property type="molecule type" value="Genomic_DNA"/>
</dbReference>
<dbReference type="KEGG" id="ccha:ELD05_10455"/>
<dbReference type="EC" id="4.2.2.29" evidence="7"/>
<dbReference type="GO" id="GO:0071555">
    <property type="term" value="P:cell wall organization"/>
    <property type="evidence" value="ECO:0007669"/>
    <property type="project" value="UniProtKB-KW"/>
</dbReference>
<dbReference type="GO" id="GO:0009252">
    <property type="term" value="P:peptidoglycan biosynthetic process"/>
    <property type="evidence" value="ECO:0007669"/>
    <property type="project" value="UniProtKB-UniRule"/>
</dbReference>
<gene>
    <name evidence="7 8" type="primary">mltG</name>
    <name evidence="8" type="ORF">ELD05_10455</name>
</gene>
<keyword evidence="1 7" id="KW-1003">Cell membrane</keyword>
<comment type="catalytic activity">
    <reaction evidence="7">
        <text>a peptidoglycan chain = a peptidoglycan chain with N-acetyl-1,6-anhydromuramyl-[peptide] at the reducing end + a peptidoglycan chain with N-acetylglucosamine at the non-reducing end.</text>
        <dbReference type="EC" id="4.2.2.29"/>
    </reaction>
</comment>
<evidence type="ECO:0000256" key="5">
    <source>
        <dbReference type="ARBA" id="ARBA00023239"/>
    </source>
</evidence>
<proteinExistence type="inferred from homology"/>
<keyword evidence="9" id="KW-1185">Reference proteome</keyword>
<evidence type="ECO:0000256" key="3">
    <source>
        <dbReference type="ARBA" id="ARBA00022989"/>
    </source>
</evidence>
<dbReference type="PANTHER" id="PTHR30518">
    <property type="entry name" value="ENDOLYTIC MUREIN TRANSGLYCOSYLASE"/>
    <property type="match status" value="1"/>
</dbReference>
<dbReference type="GO" id="GO:0005886">
    <property type="term" value="C:plasma membrane"/>
    <property type="evidence" value="ECO:0007669"/>
    <property type="project" value="UniProtKB-SubCell"/>
</dbReference>
<dbReference type="Gene3D" id="3.30.1490.480">
    <property type="entry name" value="Endolytic murein transglycosylase"/>
    <property type="match status" value="1"/>
</dbReference>
<keyword evidence="3 7" id="KW-1133">Transmembrane helix</keyword>
<dbReference type="Gene3D" id="3.30.160.60">
    <property type="entry name" value="Classic Zinc Finger"/>
    <property type="match status" value="1"/>
</dbReference>
<dbReference type="PANTHER" id="PTHR30518:SF2">
    <property type="entry name" value="ENDOLYTIC MUREIN TRANSGLYCOSYLASE"/>
    <property type="match status" value="1"/>
</dbReference>
<dbReference type="Proteomes" id="UP000282930">
    <property type="component" value="Chromosome"/>
</dbReference>
<dbReference type="HAMAP" id="MF_02065">
    <property type="entry name" value="MltG"/>
    <property type="match status" value="1"/>
</dbReference>
<comment type="subcellular location">
    <subcellularLocation>
        <location evidence="7">Cell membrane</location>
        <topology evidence="7">Single-pass membrane protein</topology>
    </subcellularLocation>
</comment>
<dbReference type="CDD" id="cd08010">
    <property type="entry name" value="MltG_like"/>
    <property type="match status" value="1"/>
</dbReference>
<keyword evidence="4 7" id="KW-0472">Membrane</keyword>
<accession>A0A3T0D7D9</accession>
<evidence type="ECO:0000256" key="2">
    <source>
        <dbReference type="ARBA" id="ARBA00022692"/>
    </source>
</evidence>